<dbReference type="InterPro" id="IPR050934">
    <property type="entry name" value="ITIH"/>
</dbReference>
<protein>
    <submittedName>
        <fullName evidence="5">Jg6264 protein</fullName>
    </submittedName>
</protein>
<evidence type="ECO:0000259" key="4">
    <source>
        <dbReference type="PROSITE" id="PS51468"/>
    </source>
</evidence>
<dbReference type="PROSITE" id="PS50234">
    <property type="entry name" value="VWFA"/>
    <property type="match status" value="1"/>
</dbReference>
<dbReference type="Gene3D" id="3.40.50.410">
    <property type="entry name" value="von Willebrand factor, type A domain"/>
    <property type="match status" value="1"/>
</dbReference>
<dbReference type="Proteomes" id="UP000838756">
    <property type="component" value="Unassembled WGS sequence"/>
</dbReference>
<accession>A0A8S4RTJ1</accession>
<keyword evidence="6" id="KW-1185">Reference proteome</keyword>
<dbReference type="Pfam" id="PF13519">
    <property type="entry name" value="VWA_2"/>
    <property type="match status" value="1"/>
</dbReference>
<dbReference type="OrthoDB" id="299997at2759"/>
<dbReference type="EMBL" id="CAKXAJ010025520">
    <property type="protein sequence ID" value="CAH2240462.1"/>
    <property type="molecule type" value="Genomic_DNA"/>
</dbReference>
<evidence type="ECO:0000256" key="2">
    <source>
        <dbReference type="SAM" id="SignalP"/>
    </source>
</evidence>
<dbReference type="AlphaFoldDB" id="A0A8S4RTJ1"/>
<feature type="signal peptide" evidence="2">
    <location>
        <begin position="1"/>
        <end position="17"/>
    </location>
</feature>
<evidence type="ECO:0000256" key="1">
    <source>
        <dbReference type="SAM" id="MobiDB-lite"/>
    </source>
</evidence>
<feature type="chain" id="PRO_5035863690" evidence="2">
    <location>
        <begin position="18"/>
        <end position="901"/>
    </location>
</feature>
<dbReference type="PANTHER" id="PTHR10338">
    <property type="entry name" value="INTER-ALPHA-TRYPSIN INHIBITOR HEAVY CHAIN FAMILY MEMBER"/>
    <property type="match status" value="1"/>
</dbReference>
<organism evidence="5 6">
    <name type="scientific">Pararge aegeria aegeria</name>
    <dbReference type="NCBI Taxonomy" id="348720"/>
    <lineage>
        <taxon>Eukaryota</taxon>
        <taxon>Metazoa</taxon>
        <taxon>Ecdysozoa</taxon>
        <taxon>Arthropoda</taxon>
        <taxon>Hexapoda</taxon>
        <taxon>Insecta</taxon>
        <taxon>Pterygota</taxon>
        <taxon>Neoptera</taxon>
        <taxon>Endopterygota</taxon>
        <taxon>Lepidoptera</taxon>
        <taxon>Glossata</taxon>
        <taxon>Ditrysia</taxon>
        <taxon>Papilionoidea</taxon>
        <taxon>Nymphalidae</taxon>
        <taxon>Satyrinae</taxon>
        <taxon>Satyrini</taxon>
        <taxon>Parargina</taxon>
        <taxon>Pararge</taxon>
    </lineage>
</organism>
<feature type="compositionally biased region" description="Polar residues" evidence="1">
    <location>
        <begin position="393"/>
        <end position="407"/>
    </location>
</feature>
<dbReference type="GO" id="GO:0032991">
    <property type="term" value="C:protein-containing complex"/>
    <property type="evidence" value="ECO:0007669"/>
    <property type="project" value="UniProtKB-ARBA"/>
</dbReference>
<keyword evidence="2" id="KW-0732">Signal</keyword>
<reference evidence="5" key="1">
    <citation type="submission" date="2022-03" db="EMBL/GenBank/DDBJ databases">
        <authorList>
            <person name="Lindestad O."/>
        </authorList>
    </citation>
    <scope>NUCLEOTIDE SEQUENCE</scope>
</reference>
<dbReference type="SUPFAM" id="SSF53300">
    <property type="entry name" value="vWA-like"/>
    <property type="match status" value="1"/>
</dbReference>
<comment type="caution">
    <text evidence="5">The sequence shown here is derived from an EMBL/GenBank/DDBJ whole genome shotgun (WGS) entry which is preliminary data.</text>
</comment>
<dbReference type="InterPro" id="IPR036465">
    <property type="entry name" value="vWFA_dom_sf"/>
</dbReference>
<gene>
    <name evidence="5" type="primary">jg6264</name>
    <name evidence="5" type="ORF">PAEG_LOCUS17045</name>
</gene>
<dbReference type="SMART" id="SM00609">
    <property type="entry name" value="VIT"/>
    <property type="match status" value="1"/>
</dbReference>
<dbReference type="PROSITE" id="PS51468">
    <property type="entry name" value="VIT"/>
    <property type="match status" value="1"/>
</dbReference>
<dbReference type="Pfam" id="PF13768">
    <property type="entry name" value="VWA_3"/>
    <property type="match status" value="1"/>
</dbReference>
<dbReference type="Pfam" id="PF08487">
    <property type="entry name" value="VIT"/>
    <property type="match status" value="1"/>
</dbReference>
<feature type="region of interest" description="Disordered" evidence="1">
    <location>
        <begin position="385"/>
        <end position="411"/>
    </location>
</feature>
<evidence type="ECO:0000313" key="5">
    <source>
        <dbReference type="EMBL" id="CAH2240462.1"/>
    </source>
</evidence>
<sequence>MIQAQWLIIALCTTVLATSVQTALVPAQDVDIIVAGSNTKTTVPSQVTAQKPYKPIEITEMLVRSEVSLHYVHTSMISEVVNPDPSPQEATFRVLLPDTAYISGFNMILAGKSYKAYVKEKEEAKKIYDQAVSQGIGAAYIATKARDSNQFMVSVNVEGNTTATFDLRYEECMARRNGFYNLDINLHTGAFIPKLEVVVHILEQQKITELRVPEVRTGNEVDATEKDPQNPKAVIVKSADQREVTITFNPDLEEQKRLAEIYVEKTKEKAPSNSYIARGGDNKGNKQDSTVLGQFVVQYDVERSNDGEIFINNGYFVHFFAPTSLFPLSKNMVFVLDTSGSMSGRKIEQLRGAMNAILSDLNPHDYFSIVEFNYGVTVHDMKEADQEPPLKSPTYNSNLNSRNTTVTLVPPTRASPENIAKAKIIVSRLKASGGTNIYDALDIALNLVIKGIDQETEIYLMNQDEDEECDVGFIYDESEEENNVLEPVIIFLTDGEPTVAETNTTKIISYITEKNSGENRAALYTLSFGNDADRIFLRKLALRNDGFTKHIYEAADAERQLQDFYRQVSSPLVSNVMFNYLQEQIIAESLSRNFYRIVNEGSEVVVVGQIKEGISEMTAQVTGLYGTEDGFGRIPHEVIQRVPVQCGNDKIPLERMWAYVTIKQLLDKRDAGEDTINSEKKALALALKYEFVTPLTSLVVVKPNATNSVDVESADKITTRGNPAALNFAAGSSITNRAAGVSKASLVRSPRPAVLSKSTRGSTAQVAPAADEIPITPALKAKPSVFNDQPAPTVSPLADYHLEGFGWTKSILNTSTDALVFNASGKIVTLALTKDKNVPIEVRGDVECSAVGSNTANVCVYITRCFGARNITVVEYSNSYCWVNNRYAGFCCPSNEVDRKP</sequence>
<evidence type="ECO:0000259" key="3">
    <source>
        <dbReference type="PROSITE" id="PS50234"/>
    </source>
</evidence>
<feature type="domain" description="VWFA" evidence="3">
    <location>
        <begin position="331"/>
        <end position="568"/>
    </location>
</feature>
<dbReference type="InterPro" id="IPR002035">
    <property type="entry name" value="VWF_A"/>
</dbReference>
<evidence type="ECO:0000313" key="6">
    <source>
        <dbReference type="Proteomes" id="UP000838756"/>
    </source>
</evidence>
<proteinExistence type="predicted"/>
<dbReference type="PANTHER" id="PTHR10338:SF108">
    <property type="entry name" value="INTER-ALPHA-TRYPSIN INHIBITOR HEAVY CHAIN H4-LIKE PROTEIN"/>
    <property type="match status" value="1"/>
</dbReference>
<name>A0A8S4RTJ1_9NEOP</name>
<feature type="domain" description="VIT" evidence="4">
    <location>
        <begin position="42"/>
        <end position="171"/>
    </location>
</feature>
<dbReference type="InterPro" id="IPR013694">
    <property type="entry name" value="VIT"/>
</dbReference>
<dbReference type="SMART" id="SM00327">
    <property type="entry name" value="VWA"/>
    <property type="match status" value="1"/>
</dbReference>